<dbReference type="VEuPathDB" id="FungiDB:P168DRAFT_286070"/>
<dbReference type="AlphaFoldDB" id="A0A2I1DDE4"/>
<sequence length="54" mass="6679">MLFRLLLLFFFFFIFGLYSLCNLPTMAYKMGKIDPPRRYLVTNDWLYEFRTNIK</sequence>
<reference evidence="1" key="1">
    <citation type="submission" date="2016-12" db="EMBL/GenBank/DDBJ databases">
        <title>The genomes of Aspergillus section Nigri reveals drivers in fungal speciation.</title>
        <authorList>
            <consortium name="DOE Joint Genome Institute"/>
            <person name="Vesth T.C."/>
            <person name="Nybo J."/>
            <person name="Theobald S."/>
            <person name="Brandl J."/>
            <person name="Frisvad J.C."/>
            <person name="Nielsen K.F."/>
            <person name="Lyhne E.K."/>
            <person name="Kogle M.E."/>
            <person name="Kuo A."/>
            <person name="Riley R."/>
            <person name="Clum A."/>
            <person name="Nolan M."/>
            <person name="Lipzen A."/>
            <person name="Salamov A."/>
            <person name="Henrissat B."/>
            <person name="Wiebenga A."/>
            <person name="De vries R.P."/>
            <person name="Grigoriev I.V."/>
            <person name="Mortensen U.H."/>
            <person name="Andersen M.R."/>
            <person name="Baker S.E."/>
        </authorList>
    </citation>
    <scope>NUCLEOTIDE SEQUENCE</scope>
    <source>
        <strain evidence="1">IBT 28561</strain>
    </source>
</reference>
<gene>
    <name evidence="1" type="ORF">P168DRAFT_286070</name>
</gene>
<name>A0A2I1DDE4_ASPC2</name>
<accession>A0A2I1DDE4</accession>
<evidence type="ECO:0000313" key="2">
    <source>
        <dbReference type="Proteomes" id="UP000234254"/>
    </source>
</evidence>
<evidence type="ECO:0000313" key="1">
    <source>
        <dbReference type="EMBL" id="PKY07898.1"/>
    </source>
</evidence>
<comment type="caution">
    <text evidence="1">The sequence shown here is derived from an EMBL/GenBank/DDBJ whole genome shotgun (WGS) entry which is preliminary data.</text>
</comment>
<dbReference type="GeneID" id="36543796"/>
<keyword evidence="2" id="KW-1185">Reference proteome</keyword>
<dbReference type="RefSeq" id="XP_024696492.1">
    <property type="nucleotide sequence ID" value="XM_024836272.1"/>
</dbReference>
<dbReference type="EMBL" id="MSFM01000001">
    <property type="protein sequence ID" value="PKY07898.1"/>
    <property type="molecule type" value="Genomic_DNA"/>
</dbReference>
<proteinExistence type="predicted"/>
<protein>
    <submittedName>
        <fullName evidence="1">Uncharacterized protein</fullName>
    </submittedName>
</protein>
<dbReference type="Proteomes" id="UP000234254">
    <property type="component" value="Unassembled WGS sequence"/>
</dbReference>
<organism evidence="1 2">
    <name type="scientific">Aspergillus campestris (strain IBT 28561)</name>
    <dbReference type="NCBI Taxonomy" id="1392248"/>
    <lineage>
        <taxon>Eukaryota</taxon>
        <taxon>Fungi</taxon>
        <taxon>Dikarya</taxon>
        <taxon>Ascomycota</taxon>
        <taxon>Pezizomycotina</taxon>
        <taxon>Eurotiomycetes</taxon>
        <taxon>Eurotiomycetidae</taxon>
        <taxon>Eurotiales</taxon>
        <taxon>Aspergillaceae</taxon>
        <taxon>Aspergillus</taxon>
        <taxon>Aspergillus subgen. Circumdati</taxon>
    </lineage>
</organism>